<keyword evidence="8 11" id="KW-0560">Oxidoreductase</keyword>
<dbReference type="SUPFAM" id="SSF48179">
    <property type="entry name" value="6-phosphogluconate dehydrogenase C-terminal domain-like"/>
    <property type="match status" value="1"/>
</dbReference>
<feature type="domain" description="Ketopantoate reductase N-terminal" evidence="12">
    <location>
        <begin position="2"/>
        <end position="161"/>
    </location>
</feature>
<evidence type="ECO:0000256" key="4">
    <source>
        <dbReference type="ARBA" id="ARBA00013014"/>
    </source>
</evidence>
<dbReference type="Pfam" id="PF02558">
    <property type="entry name" value="ApbA"/>
    <property type="match status" value="1"/>
</dbReference>
<evidence type="ECO:0000259" key="12">
    <source>
        <dbReference type="Pfam" id="PF02558"/>
    </source>
</evidence>
<evidence type="ECO:0000313" key="15">
    <source>
        <dbReference type="Proteomes" id="UP001596047"/>
    </source>
</evidence>
<dbReference type="NCBIfam" id="TIGR00745">
    <property type="entry name" value="apbA_panE"/>
    <property type="match status" value="1"/>
</dbReference>
<comment type="pathway">
    <text evidence="2 11">Cofactor biosynthesis; (R)-pantothenate biosynthesis; (R)-pantoate from 3-methyl-2-oxobutanoate: step 2/2.</text>
</comment>
<name>A0ABW0W3R5_9BACL</name>
<evidence type="ECO:0000256" key="9">
    <source>
        <dbReference type="ARBA" id="ARBA00032024"/>
    </source>
</evidence>
<evidence type="ECO:0000313" key="14">
    <source>
        <dbReference type="EMBL" id="MFC5651699.1"/>
    </source>
</evidence>
<evidence type="ECO:0000256" key="5">
    <source>
        <dbReference type="ARBA" id="ARBA00019465"/>
    </source>
</evidence>
<dbReference type="InterPro" id="IPR008927">
    <property type="entry name" value="6-PGluconate_DH-like_C_sf"/>
</dbReference>
<dbReference type="Proteomes" id="UP001596047">
    <property type="component" value="Unassembled WGS sequence"/>
</dbReference>
<dbReference type="EC" id="1.1.1.169" evidence="4 11"/>
<keyword evidence="15" id="KW-1185">Reference proteome</keyword>
<evidence type="ECO:0000259" key="13">
    <source>
        <dbReference type="Pfam" id="PF08546"/>
    </source>
</evidence>
<dbReference type="InterPro" id="IPR013752">
    <property type="entry name" value="KPA_reductase"/>
</dbReference>
<gene>
    <name evidence="14" type="ORF">ACFPYJ_21790</name>
</gene>
<dbReference type="PANTHER" id="PTHR43765:SF2">
    <property type="entry name" value="2-DEHYDROPANTOATE 2-REDUCTASE"/>
    <property type="match status" value="1"/>
</dbReference>
<evidence type="ECO:0000256" key="8">
    <source>
        <dbReference type="ARBA" id="ARBA00023002"/>
    </source>
</evidence>
<dbReference type="PANTHER" id="PTHR43765">
    <property type="entry name" value="2-DEHYDROPANTOATE 2-REDUCTASE-RELATED"/>
    <property type="match status" value="1"/>
</dbReference>
<comment type="function">
    <text evidence="1 11">Catalyzes the NADPH-dependent reduction of ketopantoate into pantoic acid.</text>
</comment>
<dbReference type="Gene3D" id="1.10.1040.10">
    <property type="entry name" value="N-(1-d-carboxylethyl)-l-norvaline Dehydrogenase, domain 2"/>
    <property type="match status" value="1"/>
</dbReference>
<protein>
    <recommendedName>
        <fullName evidence="5 11">2-dehydropantoate 2-reductase</fullName>
        <ecNumber evidence="4 11">1.1.1.169</ecNumber>
    </recommendedName>
    <alternativeName>
        <fullName evidence="9 11">Ketopantoate reductase</fullName>
    </alternativeName>
</protein>
<dbReference type="InterPro" id="IPR013328">
    <property type="entry name" value="6PGD_dom2"/>
</dbReference>
<comment type="caution">
    <text evidence="14">The sequence shown here is derived from an EMBL/GenBank/DDBJ whole genome shotgun (WGS) entry which is preliminary data.</text>
</comment>
<dbReference type="SUPFAM" id="SSF51735">
    <property type="entry name" value="NAD(P)-binding Rossmann-fold domains"/>
    <property type="match status" value="1"/>
</dbReference>
<evidence type="ECO:0000256" key="10">
    <source>
        <dbReference type="ARBA" id="ARBA00048793"/>
    </source>
</evidence>
<reference evidence="15" key="1">
    <citation type="journal article" date="2019" name="Int. J. Syst. Evol. Microbiol.">
        <title>The Global Catalogue of Microorganisms (GCM) 10K type strain sequencing project: providing services to taxonomists for standard genome sequencing and annotation.</title>
        <authorList>
            <consortium name="The Broad Institute Genomics Platform"/>
            <consortium name="The Broad Institute Genome Sequencing Center for Infectious Disease"/>
            <person name="Wu L."/>
            <person name="Ma J."/>
        </authorList>
    </citation>
    <scope>NUCLEOTIDE SEQUENCE [LARGE SCALE GENOMIC DNA]</scope>
    <source>
        <strain evidence="15">CGMCC 1.3240</strain>
    </source>
</reference>
<sequence>MIVGAGSIGLMYASRLARAGISVSLVTRSAGQASALNKYGITLEEQGKKSQHPIPAFVMGSLDVLTDEPTGFWWPNDHDWIWLTVKQTHLDSNLISQLSSLTAQGASLLCLQNGIGHMEKLGAALPNTPLYAAISTEGALRMDDTTVIHTGQGRLTVGAWPKSLNTGEQMQKMLLESLDLAGIDAELSNEMVNRLYDKLLINAVINPLTAIYGVKNGDLPQDPVRLKLMMAVHAESEAILTAAGWHSPVDSWERLLSVCKQTARNESSMLRDVKAGRLTEADWINGGIAALAKRLHIPAPLNDAMTVLIKSLII</sequence>
<organism evidence="14 15">
    <name type="scientific">Paenibacillus solisilvae</name>
    <dbReference type="NCBI Taxonomy" id="2486751"/>
    <lineage>
        <taxon>Bacteria</taxon>
        <taxon>Bacillati</taxon>
        <taxon>Bacillota</taxon>
        <taxon>Bacilli</taxon>
        <taxon>Bacillales</taxon>
        <taxon>Paenibacillaceae</taxon>
        <taxon>Paenibacillus</taxon>
    </lineage>
</organism>
<dbReference type="RefSeq" id="WP_379190479.1">
    <property type="nucleotide sequence ID" value="NZ_JBHSOW010000080.1"/>
</dbReference>
<dbReference type="InterPro" id="IPR013332">
    <property type="entry name" value="KPR_N"/>
</dbReference>
<dbReference type="InterPro" id="IPR003710">
    <property type="entry name" value="ApbA"/>
</dbReference>
<evidence type="ECO:0000256" key="1">
    <source>
        <dbReference type="ARBA" id="ARBA00002919"/>
    </source>
</evidence>
<evidence type="ECO:0000256" key="2">
    <source>
        <dbReference type="ARBA" id="ARBA00004994"/>
    </source>
</evidence>
<comment type="catalytic activity">
    <reaction evidence="10 11">
        <text>(R)-pantoate + NADP(+) = 2-dehydropantoate + NADPH + H(+)</text>
        <dbReference type="Rhea" id="RHEA:16233"/>
        <dbReference type="ChEBI" id="CHEBI:11561"/>
        <dbReference type="ChEBI" id="CHEBI:15378"/>
        <dbReference type="ChEBI" id="CHEBI:15980"/>
        <dbReference type="ChEBI" id="CHEBI:57783"/>
        <dbReference type="ChEBI" id="CHEBI:58349"/>
        <dbReference type="EC" id="1.1.1.169"/>
    </reaction>
</comment>
<dbReference type="InterPro" id="IPR036291">
    <property type="entry name" value="NAD(P)-bd_dom_sf"/>
</dbReference>
<accession>A0ABW0W3R5</accession>
<comment type="similarity">
    <text evidence="3 11">Belongs to the ketopantoate reductase family.</text>
</comment>
<dbReference type="InterPro" id="IPR050838">
    <property type="entry name" value="Ketopantoate_reductase"/>
</dbReference>
<evidence type="ECO:0000256" key="6">
    <source>
        <dbReference type="ARBA" id="ARBA00022655"/>
    </source>
</evidence>
<keyword evidence="7 11" id="KW-0521">NADP</keyword>
<dbReference type="Pfam" id="PF08546">
    <property type="entry name" value="ApbA_C"/>
    <property type="match status" value="1"/>
</dbReference>
<dbReference type="Gene3D" id="3.40.50.720">
    <property type="entry name" value="NAD(P)-binding Rossmann-like Domain"/>
    <property type="match status" value="1"/>
</dbReference>
<dbReference type="EMBL" id="JBHSOW010000080">
    <property type="protein sequence ID" value="MFC5651699.1"/>
    <property type="molecule type" value="Genomic_DNA"/>
</dbReference>
<feature type="domain" description="Ketopantoate reductase C-terminal" evidence="13">
    <location>
        <begin position="194"/>
        <end position="311"/>
    </location>
</feature>
<evidence type="ECO:0000256" key="7">
    <source>
        <dbReference type="ARBA" id="ARBA00022857"/>
    </source>
</evidence>
<proteinExistence type="inferred from homology"/>
<keyword evidence="6 11" id="KW-0566">Pantothenate biosynthesis</keyword>
<evidence type="ECO:0000256" key="3">
    <source>
        <dbReference type="ARBA" id="ARBA00007870"/>
    </source>
</evidence>
<evidence type="ECO:0000256" key="11">
    <source>
        <dbReference type="RuleBase" id="RU362068"/>
    </source>
</evidence>